<dbReference type="PANTHER" id="PTHR47836:SF1">
    <property type="entry name" value="GLYCO_HYDRO_19_CAT DOMAIN-CONTAINING PROTEIN"/>
    <property type="match status" value="1"/>
</dbReference>
<dbReference type="EMBL" id="KN734277">
    <property type="protein sequence ID" value="KIH57535.1"/>
    <property type="molecule type" value="Genomic_DNA"/>
</dbReference>
<evidence type="ECO:0000313" key="2">
    <source>
        <dbReference type="Proteomes" id="UP000054047"/>
    </source>
</evidence>
<evidence type="ECO:0000313" key="1">
    <source>
        <dbReference type="EMBL" id="KIH57535.1"/>
    </source>
</evidence>
<protein>
    <submittedName>
        <fullName evidence="1">Uncharacterized protein</fullName>
    </submittedName>
</protein>
<dbReference type="AlphaFoldDB" id="A0A0C2G984"/>
<keyword evidence="2" id="KW-1185">Reference proteome</keyword>
<name>A0A0C2G984_9BILA</name>
<reference evidence="1 2" key="1">
    <citation type="submission" date="2013-12" db="EMBL/GenBank/DDBJ databases">
        <title>Draft genome of the parsitic nematode Ancylostoma duodenale.</title>
        <authorList>
            <person name="Mitreva M."/>
        </authorList>
    </citation>
    <scope>NUCLEOTIDE SEQUENCE [LARGE SCALE GENOMIC DNA]</scope>
    <source>
        <strain evidence="1 2">Zhejiang</strain>
    </source>
</reference>
<dbReference type="PANTHER" id="PTHR47836">
    <property type="entry name" value="PROTEIN CBG09520-RELATED"/>
    <property type="match status" value="1"/>
</dbReference>
<accession>A0A0C2G984</accession>
<organism evidence="1 2">
    <name type="scientific">Ancylostoma duodenale</name>
    <dbReference type="NCBI Taxonomy" id="51022"/>
    <lineage>
        <taxon>Eukaryota</taxon>
        <taxon>Metazoa</taxon>
        <taxon>Ecdysozoa</taxon>
        <taxon>Nematoda</taxon>
        <taxon>Chromadorea</taxon>
        <taxon>Rhabditida</taxon>
        <taxon>Rhabditina</taxon>
        <taxon>Rhabditomorpha</taxon>
        <taxon>Strongyloidea</taxon>
        <taxon>Ancylostomatidae</taxon>
        <taxon>Ancylostomatinae</taxon>
        <taxon>Ancylostoma</taxon>
    </lineage>
</organism>
<dbReference type="OrthoDB" id="5985073at2759"/>
<sequence>MLDNFDAVQHNYSWQPDWGNMWRSAACDCEPAQYGVGCHCLLQRFHFTCRSPLPYYDPKVYPSRFAKENDRNRLRCVYSIYKNPGMFRLDEGNAPCLKHKPRIALTKTGFRNGNL</sequence>
<dbReference type="Proteomes" id="UP000054047">
    <property type="component" value="Unassembled WGS sequence"/>
</dbReference>
<gene>
    <name evidence="1" type="ORF">ANCDUO_12274</name>
</gene>
<proteinExistence type="predicted"/>